<dbReference type="GO" id="GO:0015074">
    <property type="term" value="P:DNA integration"/>
    <property type="evidence" value="ECO:0007669"/>
    <property type="project" value="InterPro"/>
</dbReference>
<dbReference type="AlphaFoldDB" id="A0A4Y2M1C5"/>
<proteinExistence type="predicted"/>
<dbReference type="InterPro" id="IPR009057">
    <property type="entry name" value="Homeodomain-like_sf"/>
</dbReference>
<protein>
    <submittedName>
        <fullName evidence="3">Transposable element Tcb1 transposase</fullName>
    </submittedName>
</protein>
<dbReference type="InterPro" id="IPR036388">
    <property type="entry name" value="WH-like_DNA-bd_sf"/>
</dbReference>
<dbReference type="InterPro" id="IPR036397">
    <property type="entry name" value="RNaseH_sf"/>
</dbReference>
<evidence type="ECO:0000259" key="2">
    <source>
        <dbReference type="Pfam" id="PF01498"/>
    </source>
</evidence>
<evidence type="ECO:0000313" key="3">
    <source>
        <dbReference type="EMBL" id="GBN20559.1"/>
    </source>
</evidence>
<dbReference type="SUPFAM" id="SSF46689">
    <property type="entry name" value="Homeodomain-like"/>
    <property type="match status" value="1"/>
</dbReference>
<dbReference type="GO" id="GO:0006313">
    <property type="term" value="P:DNA transposition"/>
    <property type="evidence" value="ECO:0007669"/>
    <property type="project" value="InterPro"/>
</dbReference>
<dbReference type="EMBL" id="BGPR01006633">
    <property type="protein sequence ID" value="GBN20559.1"/>
    <property type="molecule type" value="Genomic_DNA"/>
</dbReference>
<dbReference type="PANTHER" id="PTHR23022:SF135">
    <property type="entry name" value="SI:DKEY-77F5.3"/>
    <property type="match status" value="1"/>
</dbReference>
<dbReference type="Pfam" id="PF01498">
    <property type="entry name" value="HTH_Tnp_Tc3_2"/>
    <property type="match status" value="1"/>
</dbReference>
<reference evidence="3 4" key="1">
    <citation type="journal article" date="2019" name="Sci. Rep.">
        <title>Orb-weaving spider Araneus ventricosus genome elucidates the spidroin gene catalogue.</title>
        <authorList>
            <person name="Kono N."/>
            <person name="Nakamura H."/>
            <person name="Ohtoshi R."/>
            <person name="Moran D.A.P."/>
            <person name="Shinohara A."/>
            <person name="Yoshida Y."/>
            <person name="Fujiwara M."/>
            <person name="Mori M."/>
            <person name="Tomita M."/>
            <person name="Arakawa K."/>
        </authorList>
    </citation>
    <scope>NUCLEOTIDE SEQUENCE [LARGE SCALE GENOMIC DNA]</scope>
</reference>
<dbReference type="GO" id="GO:0005634">
    <property type="term" value="C:nucleus"/>
    <property type="evidence" value="ECO:0007669"/>
    <property type="project" value="UniProtKB-SubCell"/>
</dbReference>
<comment type="subcellular location">
    <subcellularLocation>
        <location evidence="1">Nucleus</location>
    </subcellularLocation>
</comment>
<dbReference type="PANTHER" id="PTHR23022">
    <property type="entry name" value="TRANSPOSABLE ELEMENT-RELATED"/>
    <property type="match status" value="1"/>
</dbReference>
<evidence type="ECO:0000256" key="1">
    <source>
        <dbReference type="ARBA" id="ARBA00004123"/>
    </source>
</evidence>
<dbReference type="Proteomes" id="UP000499080">
    <property type="component" value="Unassembled WGS sequence"/>
</dbReference>
<sequence length="312" mass="36466">MYHDRTSGFYGKGKLQAVQLFNRSKYLQDIPEIFKNPKSTYTDIERAGERFIFALYNNTKKLVICHWKRGSSERKIGEIVNVSKSTVHNIISKYKKTKSVKNIPRTGCPRCFTEREEKWIVRKVTCNPKTSSVKLTLKAQQRFNKSTNPETVRNILRKYNFHGRVARRKPFISKEHPRARLEFAKSYIKKPPEFWNSILFVDESKYNVFGSDGKQMVLRKPNSELEMKNLTPSVKPGGGSQMVWGCMSAVDVRNLHFIDGMMDKYMYLDILKQNLQQSAEKMGILPHYKLYQDNNPNNNAHICRLWALYHCP</sequence>
<keyword evidence="4" id="KW-1185">Reference proteome</keyword>
<dbReference type="Gene3D" id="3.30.420.10">
    <property type="entry name" value="Ribonuclease H-like superfamily/Ribonuclease H"/>
    <property type="match status" value="1"/>
</dbReference>
<evidence type="ECO:0000313" key="4">
    <source>
        <dbReference type="Proteomes" id="UP000499080"/>
    </source>
</evidence>
<accession>A0A4Y2M1C5</accession>
<dbReference type="OrthoDB" id="6421377at2759"/>
<organism evidence="3 4">
    <name type="scientific">Araneus ventricosus</name>
    <name type="common">Orbweaver spider</name>
    <name type="synonym">Epeira ventricosa</name>
    <dbReference type="NCBI Taxonomy" id="182803"/>
    <lineage>
        <taxon>Eukaryota</taxon>
        <taxon>Metazoa</taxon>
        <taxon>Ecdysozoa</taxon>
        <taxon>Arthropoda</taxon>
        <taxon>Chelicerata</taxon>
        <taxon>Arachnida</taxon>
        <taxon>Araneae</taxon>
        <taxon>Araneomorphae</taxon>
        <taxon>Entelegynae</taxon>
        <taxon>Araneoidea</taxon>
        <taxon>Araneidae</taxon>
        <taxon>Araneus</taxon>
    </lineage>
</organism>
<gene>
    <name evidence="3" type="primary">TCB1_38</name>
    <name evidence="3" type="ORF">AVEN_66605_2</name>
</gene>
<dbReference type="InterPro" id="IPR052338">
    <property type="entry name" value="Transposase_5"/>
</dbReference>
<dbReference type="InterPro" id="IPR002492">
    <property type="entry name" value="Transposase_Tc1-like"/>
</dbReference>
<comment type="caution">
    <text evidence="3">The sequence shown here is derived from an EMBL/GenBank/DDBJ whole genome shotgun (WGS) entry which is preliminary data.</text>
</comment>
<dbReference type="GO" id="GO:0003677">
    <property type="term" value="F:DNA binding"/>
    <property type="evidence" value="ECO:0007669"/>
    <property type="project" value="InterPro"/>
</dbReference>
<dbReference type="Gene3D" id="1.10.10.10">
    <property type="entry name" value="Winged helix-like DNA-binding domain superfamily/Winged helix DNA-binding domain"/>
    <property type="match status" value="1"/>
</dbReference>
<name>A0A4Y2M1C5_ARAVE</name>
<feature type="domain" description="Transposase Tc1-like" evidence="2">
    <location>
        <begin position="120"/>
        <end position="188"/>
    </location>
</feature>